<comment type="function">
    <text evidence="1">Lipid phosphatase which dephosphorylates phosphatidylglycerophosphate (PGP) to phosphatidylglycerol (PG).</text>
</comment>
<keyword evidence="1" id="KW-0997">Cell inner membrane</keyword>
<feature type="transmembrane region" description="Helical" evidence="2">
    <location>
        <begin position="137"/>
        <end position="163"/>
    </location>
</feature>
<dbReference type="Pfam" id="PF04608">
    <property type="entry name" value="PgpA"/>
    <property type="match status" value="1"/>
</dbReference>
<dbReference type="GO" id="GO:0046872">
    <property type="term" value="F:metal ion binding"/>
    <property type="evidence" value="ECO:0007669"/>
    <property type="project" value="UniProtKB-KW"/>
</dbReference>
<feature type="domain" description="YutG/PgpA" evidence="3">
    <location>
        <begin position="22"/>
        <end position="159"/>
    </location>
</feature>
<keyword evidence="1" id="KW-1003">Cell membrane</keyword>
<dbReference type="GO" id="GO:0005886">
    <property type="term" value="C:plasma membrane"/>
    <property type="evidence" value="ECO:0007669"/>
    <property type="project" value="UniProtKB-SubCell"/>
</dbReference>
<dbReference type="Proteomes" id="UP000199256">
    <property type="component" value="Unassembled WGS sequence"/>
</dbReference>
<accession>A0A1H7FHN0</accession>
<reference evidence="5" key="1">
    <citation type="submission" date="2016-10" db="EMBL/GenBank/DDBJ databases">
        <authorList>
            <person name="Varghese N."/>
            <person name="Submissions S."/>
        </authorList>
    </citation>
    <scope>NUCLEOTIDE SEQUENCE [LARGE SCALE GENOMIC DNA]</scope>
    <source>
        <strain evidence="5">DSM 241</strain>
    </source>
</reference>
<dbReference type="EMBL" id="FOAA01000001">
    <property type="protein sequence ID" value="SEK23630.1"/>
    <property type="molecule type" value="Genomic_DNA"/>
</dbReference>
<dbReference type="AlphaFoldDB" id="A0A1H7FHN0"/>
<keyword evidence="1 2" id="KW-0472">Membrane</keyword>
<dbReference type="PANTHER" id="PTHR36305:SF1">
    <property type="entry name" value="PHOSPHATIDYLGLYCEROPHOSPHATASE A"/>
    <property type="match status" value="1"/>
</dbReference>
<keyword evidence="2" id="KW-1133">Transmembrane helix</keyword>
<keyword evidence="1" id="KW-0442">Lipid degradation</keyword>
<protein>
    <recommendedName>
        <fullName evidence="1">Phosphatidylglycerophosphatase A</fullName>
        <ecNumber evidence="1">3.1.3.27</ecNumber>
    </recommendedName>
    <alternativeName>
        <fullName evidence="1">Phosphatidylglycerolphosphate phosphatase A</fullName>
    </alternativeName>
</protein>
<keyword evidence="1" id="KW-0479">Metal-binding</keyword>
<comment type="subcellular location">
    <subcellularLocation>
        <location evidence="1">Cell inner membrane</location>
        <topology evidence="1">Multi-pass membrane protein</topology>
    </subcellularLocation>
</comment>
<dbReference type="OrthoDB" id="9804091at2"/>
<dbReference type="STRING" id="1396821.SAMN05444515_101187"/>
<dbReference type="InterPro" id="IPR007686">
    <property type="entry name" value="YutG/PgpA"/>
</dbReference>
<keyword evidence="1" id="KW-0443">Lipid metabolism</keyword>
<feature type="transmembrane region" description="Helical" evidence="2">
    <location>
        <begin position="55"/>
        <end position="73"/>
    </location>
</feature>
<dbReference type="SUPFAM" id="SSF101307">
    <property type="entry name" value="YutG-like"/>
    <property type="match status" value="1"/>
</dbReference>
<evidence type="ECO:0000259" key="3">
    <source>
        <dbReference type="Pfam" id="PF04608"/>
    </source>
</evidence>
<comment type="pathway">
    <text evidence="1">Phospholipid metabolism; phosphatidylglycerol biosynthesis; phosphatidylglycerol from CDP-diacylglycerol: step 2/2.</text>
</comment>
<comment type="catalytic activity">
    <reaction evidence="1">
        <text>a 1,2-diacyl-sn-glycero-3-phospho-(1'-sn-glycero-3'-phosphate) + H2O = a 1,2-diacyl-sn-glycero-3-phospho-(1'-sn-glycerol) + phosphate</text>
        <dbReference type="Rhea" id="RHEA:33751"/>
        <dbReference type="ChEBI" id="CHEBI:15377"/>
        <dbReference type="ChEBI" id="CHEBI:43474"/>
        <dbReference type="ChEBI" id="CHEBI:60110"/>
        <dbReference type="ChEBI" id="CHEBI:64716"/>
        <dbReference type="EC" id="3.1.3.27"/>
    </reaction>
</comment>
<dbReference type="UniPathway" id="UPA00084">
    <property type="reaction ID" value="UER00504"/>
</dbReference>
<keyword evidence="1" id="KW-0378">Hydrolase</keyword>
<keyword evidence="1" id="KW-0595">Phospholipid degradation</keyword>
<evidence type="ECO:0000313" key="4">
    <source>
        <dbReference type="EMBL" id="SEK23630.1"/>
    </source>
</evidence>
<sequence>MPKKSTQTPLARQILRDPVHFLAFGFGSGLSPKAPGTAGTVAAIPLFLLLQGLPLWSYLLITALVVAVGIWLCGESSRRLGVHDHPGIVWDEIAGFLITLIAAPAGWIWIIVGFALFRLFDILKPWPIGWLDKHLEGGIGIMLDDVLAGIYALIVLQALAWWLI</sequence>
<gene>
    <name evidence="4" type="ORF">SAMN05444515_101187</name>
</gene>
<dbReference type="GO" id="GO:0009395">
    <property type="term" value="P:phospholipid catabolic process"/>
    <property type="evidence" value="ECO:0007669"/>
    <property type="project" value="UniProtKB-KW"/>
</dbReference>
<evidence type="ECO:0000256" key="1">
    <source>
        <dbReference type="PIRNR" id="PIRNR006162"/>
    </source>
</evidence>
<dbReference type="InterPro" id="IPR036681">
    <property type="entry name" value="PgpA-like_sf"/>
</dbReference>
<keyword evidence="1" id="KW-1208">Phospholipid metabolism</keyword>
<proteinExistence type="predicted"/>
<name>A0A1H7FHN0_9GAMM</name>
<dbReference type="RefSeq" id="WP_090249714.1">
    <property type="nucleotide sequence ID" value="NZ_FOAA01000001.1"/>
</dbReference>
<dbReference type="GO" id="GO:0008962">
    <property type="term" value="F:phosphatidylglycerophosphatase activity"/>
    <property type="evidence" value="ECO:0007669"/>
    <property type="project" value="UniProtKB-EC"/>
</dbReference>
<feature type="transmembrane region" description="Helical" evidence="2">
    <location>
        <begin position="93"/>
        <end position="117"/>
    </location>
</feature>
<feature type="transmembrane region" description="Helical" evidence="2">
    <location>
        <begin position="21"/>
        <end position="49"/>
    </location>
</feature>
<evidence type="ECO:0000313" key="5">
    <source>
        <dbReference type="Proteomes" id="UP000199256"/>
    </source>
</evidence>
<dbReference type="PANTHER" id="PTHR36305">
    <property type="entry name" value="PHOSPHATIDYLGLYCEROPHOSPHATASE A"/>
    <property type="match status" value="1"/>
</dbReference>
<comment type="cofactor">
    <cofactor evidence="1">
        <name>Mg(2+)</name>
        <dbReference type="ChEBI" id="CHEBI:18420"/>
    </cofactor>
</comment>
<dbReference type="PIRSF" id="PIRSF006162">
    <property type="entry name" value="PgpA"/>
    <property type="match status" value="1"/>
</dbReference>
<dbReference type="InterPro" id="IPR026037">
    <property type="entry name" value="PgpA"/>
</dbReference>
<evidence type="ECO:0000256" key="2">
    <source>
        <dbReference type="SAM" id="Phobius"/>
    </source>
</evidence>
<organism evidence="4 5">
    <name type="scientific">Ectothiorhodospira marina</name>
    <dbReference type="NCBI Taxonomy" id="1396821"/>
    <lineage>
        <taxon>Bacteria</taxon>
        <taxon>Pseudomonadati</taxon>
        <taxon>Pseudomonadota</taxon>
        <taxon>Gammaproteobacteria</taxon>
        <taxon>Chromatiales</taxon>
        <taxon>Ectothiorhodospiraceae</taxon>
        <taxon>Ectothiorhodospira</taxon>
    </lineage>
</organism>
<keyword evidence="1" id="KW-0460">Magnesium</keyword>
<dbReference type="CDD" id="cd06971">
    <property type="entry name" value="PgpA"/>
    <property type="match status" value="1"/>
</dbReference>
<keyword evidence="1 2" id="KW-0812">Transmembrane</keyword>
<dbReference type="GO" id="GO:0006655">
    <property type="term" value="P:phosphatidylglycerol biosynthetic process"/>
    <property type="evidence" value="ECO:0007669"/>
    <property type="project" value="UniProtKB-UniPathway"/>
</dbReference>
<keyword evidence="5" id="KW-1185">Reference proteome</keyword>
<dbReference type="EC" id="3.1.3.27" evidence="1"/>